<reference evidence="6" key="1">
    <citation type="submission" date="2022-11" db="UniProtKB">
        <authorList>
            <consortium name="WormBaseParasite"/>
        </authorList>
    </citation>
    <scope>IDENTIFICATION</scope>
</reference>
<feature type="region of interest" description="Disordered" evidence="4">
    <location>
        <begin position="390"/>
        <end position="409"/>
    </location>
</feature>
<feature type="region of interest" description="Disordered" evidence="4">
    <location>
        <begin position="473"/>
        <end position="501"/>
    </location>
</feature>
<proteinExistence type="inferred from homology"/>
<comment type="subcellular location">
    <subcellularLocation>
        <location evidence="1">Nucleus</location>
    </subcellularLocation>
</comment>
<accession>A0A914I885</accession>
<evidence type="ECO:0000256" key="4">
    <source>
        <dbReference type="SAM" id="MobiDB-lite"/>
    </source>
</evidence>
<evidence type="ECO:0000313" key="6">
    <source>
        <dbReference type="WBParaSite" id="Gr19_v10_g8391.t3"/>
    </source>
</evidence>
<feature type="compositionally biased region" description="Acidic residues" evidence="4">
    <location>
        <begin position="492"/>
        <end position="501"/>
    </location>
</feature>
<dbReference type="Proteomes" id="UP000887572">
    <property type="component" value="Unplaced"/>
</dbReference>
<feature type="compositionally biased region" description="Polar residues" evidence="4">
    <location>
        <begin position="321"/>
        <end position="332"/>
    </location>
</feature>
<keyword evidence="3" id="KW-0539">Nucleus</keyword>
<keyword evidence="5" id="KW-1185">Reference proteome</keyword>
<dbReference type="Pfam" id="PF07052">
    <property type="entry name" value="Hep_59"/>
    <property type="match status" value="1"/>
</dbReference>
<name>A0A914I885_GLORO</name>
<dbReference type="GO" id="GO:0005681">
    <property type="term" value="C:spliceosomal complex"/>
    <property type="evidence" value="ECO:0007669"/>
    <property type="project" value="TreeGrafter"/>
</dbReference>
<feature type="compositionally biased region" description="Gly residues" evidence="4">
    <location>
        <begin position="229"/>
        <end position="238"/>
    </location>
</feature>
<sequence>MHSHFSRFQFFFDPPHIQQLAKSDRRFLQRIFREKSHANIDAFYAINCEEAELPKKFRQLYDAVLKADGNATRAYQLIVNSLTQYYSRLTWATSVQKHVIKFLEDSILSKFHDLGEQLIGQKSLFELELVCLLELFVLRYASNCVNEDTIFELLTNIREKGGEEYMSAFVNDHLINHFGFSLEHRLRRIVERLDLKVKAFRGDQPFSSSAGVGRRKLSLHALERASEVGNGGRGGSSGKGNSSEPTHSSVSTDMEEEDGGREQQQPEAKVGTGRRQHRRNGRHSSSVGGTDGGGEEQKEAEEAEKTTEERSPSPPAKRLRSGSNAFCTTASNKRSLGKPKFLVIDTSEESNGSSSSTSGTTTAAPAATAESSSMATHRIPLTRSVTANAIVSSSSSSSRGRRRAAALSPTKKIKKILSSPVPSGARPSMASIDVRVASLLRPVEVLEQYRNCMNALRTWRIIGGEMVASSTMFRKPKRKEHLRKPKAQERHEDEEEEEDLEEVDSRIQDVLEAQKVRQRRFGMDAVECAVGKDLAREFHRLDENPFQMRGGAMLRLSDHQKAALNAADIEADIKEQFKKETLLRDEHEEMRRYVEARIAAECPAAMAAKGGGGANGVGPSDSKRPKIAGPEDDILFKAAERVKQYGSKRNEELLSNQMLVGIPEVDLGIETRMRNIEATEQKKVELLKKGIIPQPTSNWQPVVVVEEIEEG</sequence>
<protein>
    <submittedName>
        <fullName evidence="6">Uncharacterized protein</fullName>
    </submittedName>
</protein>
<dbReference type="GO" id="GO:0000398">
    <property type="term" value="P:mRNA splicing, via spliceosome"/>
    <property type="evidence" value="ECO:0007669"/>
    <property type="project" value="TreeGrafter"/>
</dbReference>
<evidence type="ECO:0000256" key="1">
    <source>
        <dbReference type="ARBA" id="ARBA00004123"/>
    </source>
</evidence>
<dbReference type="AlphaFoldDB" id="A0A914I885"/>
<dbReference type="PANTHER" id="PTHR13486">
    <property type="entry name" value="TELOMERE LENGTH AND SILENCING PROTEIN 1 TLS1 FAMILY MEMBER"/>
    <property type="match status" value="1"/>
</dbReference>
<dbReference type="WBParaSite" id="Gr19_v10_g8391.t3">
    <property type="protein sequence ID" value="Gr19_v10_g8391.t3"/>
    <property type="gene ID" value="Gr19_v10_g8391"/>
</dbReference>
<dbReference type="InterPro" id="IPR010756">
    <property type="entry name" value="Tls1-like"/>
</dbReference>
<evidence type="ECO:0000256" key="3">
    <source>
        <dbReference type="ARBA" id="ARBA00023242"/>
    </source>
</evidence>
<comment type="similarity">
    <text evidence="2">Belongs to the TLS1 family.</text>
</comment>
<feature type="region of interest" description="Disordered" evidence="4">
    <location>
        <begin position="347"/>
        <end position="380"/>
    </location>
</feature>
<feature type="compositionally biased region" description="Low complexity" evidence="4">
    <location>
        <begin position="349"/>
        <end position="376"/>
    </location>
</feature>
<feature type="region of interest" description="Disordered" evidence="4">
    <location>
        <begin position="225"/>
        <end position="332"/>
    </location>
</feature>
<evidence type="ECO:0000313" key="5">
    <source>
        <dbReference type="Proteomes" id="UP000887572"/>
    </source>
</evidence>
<evidence type="ECO:0000256" key="2">
    <source>
        <dbReference type="ARBA" id="ARBA00007643"/>
    </source>
</evidence>
<feature type="compositionally biased region" description="Basic residues" evidence="4">
    <location>
        <begin position="272"/>
        <end position="282"/>
    </location>
</feature>
<dbReference type="PANTHER" id="PTHR13486:SF2">
    <property type="entry name" value="SPLICING FACTOR C9ORF78"/>
    <property type="match status" value="1"/>
</dbReference>
<organism evidence="5 6">
    <name type="scientific">Globodera rostochiensis</name>
    <name type="common">Golden nematode worm</name>
    <name type="synonym">Heterodera rostochiensis</name>
    <dbReference type="NCBI Taxonomy" id="31243"/>
    <lineage>
        <taxon>Eukaryota</taxon>
        <taxon>Metazoa</taxon>
        <taxon>Ecdysozoa</taxon>
        <taxon>Nematoda</taxon>
        <taxon>Chromadorea</taxon>
        <taxon>Rhabditida</taxon>
        <taxon>Tylenchina</taxon>
        <taxon>Tylenchomorpha</taxon>
        <taxon>Tylenchoidea</taxon>
        <taxon>Heteroderidae</taxon>
        <taxon>Heteroderinae</taxon>
        <taxon>Globodera</taxon>
    </lineage>
</organism>
<feature type="compositionally biased region" description="Basic residues" evidence="4">
    <location>
        <begin position="474"/>
        <end position="485"/>
    </location>
</feature>